<dbReference type="EMBL" id="JACHKA010000001">
    <property type="protein sequence ID" value="MBB5985942.1"/>
    <property type="molecule type" value="Genomic_DNA"/>
</dbReference>
<gene>
    <name evidence="2" type="ORF">HNP60_001916</name>
</gene>
<dbReference type="GO" id="GO:0008233">
    <property type="term" value="F:peptidase activity"/>
    <property type="evidence" value="ECO:0007669"/>
    <property type="project" value="UniProtKB-KW"/>
</dbReference>
<dbReference type="GO" id="GO:0006508">
    <property type="term" value="P:proteolysis"/>
    <property type="evidence" value="ECO:0007669"/>
    <property type="project" value="UniProtKB-KW"/>
</dbReference>
<reference evidence="2 3" key="1">
    <citation type="submission" date="2020-08" db="EMBL/GenBank/DDBJ databases">
        <title>Exploring microbial biodiversity for novel pathways involved in the catabolism of aromatic compounds derived from lignin.</title>
        <authorList>
            <person name="Elkins J."/>
        </authorList>
    </citation>
    <scope>NUCLEOTIDE SEQUENCE [LARGE SCALE GENOMIC DNA]</scope>
    <source>
        <strain evidence="2 3">B1D3A</strain>
    </source>
</reference>
<evidence type="ECO:0000256" key="1">
    <source>
        <dbReference type="SAM" id="Phobius"/>
    </source>
</evidence>
<evidence type="ECO:0000313" key="2">
    <source>
        <dbReference type="EMBL" id="MBB5985942.1"/>
    </source>
</evidence>
<keyword evidence="3" id="KW-1185">Reference proteome</keyword>
<keyword evidence="2" id="KW-0378">Hydrolase</keyword>
<dbReference type="RefSeq" id="WP_184152898.1">
    <property type="nucleotide sequence ID" value="NZ_JACHKA010000001.1"/>
</dbReference>
<keyword evidence="1" id="KW-1133">Transmembrane helix</keyword>
<keyword evidence="1" id="KW-0472">Membrane</keyword>
<protein>
    <submittedName>
        <fullName evidence="2">Type IV secretory pathway protease TraF</fullName>
    </submittedName>
</protein>
<keyword evidence="2" id="KW-0645">Protease</keyword>
<evidence type="ECO:0000313" key="3">
    <source>
        <dbReference type="Proteomes" id="UP001138540"/>
    </source>
</evidence>
<name>A0ABR6NH34_9SPHN</name>
<feature type="transmembrane region" description="Helical" evidence="1">
    <location>
        <begin position="39"/>
        <end position="59"/>
    </location>
</feature>
<sequence>MILLNLIFSSAVALWITSRLCRSSRWRILRTASNSITQLGWFGMLLISVAVSAASYVIMPKPKQARPAAAKEMDSPVAEAGKPIAVVAGTITCSELNVLWTGDKSIKSYDVTVS</sequence>
<comment type="caution">
    <text evidence="2">The sequence shown here is derived from an EMBL/GenBank/DDBJ whole genome shotgun (WGS) entry which is preliminary data.</text>
</comment>
<organism evidence="2 3">
    <name type="scientific">Sphingobium lignivorans</name>
    <dbReference type="NCBI Taxonomy" id="2735886"/>
    <lineage>
        <taxon>Bacteria</taxon>
        <taxon>Pseudomonadati</taxon>
        <taxon>Pseudomonadota</taxon>
        <taxon>Alphaproteobacteria</taxon>
        <taxon>Sphingomonadales</taxon>
        <taxon>Sphingomonadaceae</taxon>
        <taxon>Sphingobium</taxon>
    </lineage>
</organism>
<dbReference type="Proteomes" id="UP001138540">
    <property type="component" value="Unassembled WGS sequence"/>
</dbReference>
<proteinExistence type="predicted"/>
<keyword evidence="1" id="KW-0812">Transmembrane</keyword>
<accession>A0ABR6NH34</accession>